<evidence type="ECO:0000313" key="3">
    <source>
        <dbReference type="Proteomes" id="UP000225947"/>
    </source>
</evidence>
<keyword evidence="1" id="KW-0472">Membrane</keyword>
<protein>
    <submittedName>
        <fullName evidence="2">Putative membrane protein</fullName>
    </submittedName>
</protein>
<keyword evidence="1" id="KW-0812">Transmembrane</keyword>
<proteinExistence type="predicted"/>
<accession>A0A172Q0T3</accession>
<feature type="transmembrane region" description="Helical" evidence="1">
    <location>
        <begin position="5"/>
        <end position="25"/>
    </location>
</feature>
<sequence length="130" mass="15319">MKAKFLISIGVLLYLMHLGLGYYFLIQWSNGKFNKNIPYHTGIIQDSFSEDYACGKHKRYTCTRYGFTIDNQVYEISETAFRTHRRGQEFTIYKVEDITPFYVNYFIFSILPLTFVPFIALFLVMSSSEK</sequence>
<evidence type="ECO:0000313" key="2">
    <source>
        <dbReference type="EMBL" id="AND75478.1"/>
    </source>
</evidence>
<organism evidence="2 3">
    <name type="scientific">Acinetobacter phage vB_AbaM_ME3</name>
    <dbReference type="NCBI Taxonomy" id="1837876"/>
    <lineage>
        <taxon>Viruses</taxon>
        <taxon>Duplodnaviria</taxon>
        <taxon>Heunggongvirae</taxon>
        <taxon>Uroviricota</taxon>
        <taxon>Caudoviricetes</taxon>
        <taxon>Metrivirus</taxon>
        <taxon>Metrivirus ME3</taxon>
    </lineage>
</organism>
<feature type="transmembrane region" description="Helical" evidence="1">
    <location>
        <begin position="102"/>
        <end position="124"/>
    </location>
</feature>
<evidence type="ECO:0000256" key="1">
    <source>
        <dbReference type="SAM" id="Phobius"/>
    </source>
</evidence>
<name>A0A172Q0T3_9CAUD</name>
<dbReference type="Proteomes" id="UP000225947">
    <property type="component" value="Segment"/>
</dbReference>
<keyword evidence="3" id="KW-1185">Reference proteome</keyword>
<reference evidence="3" key="1">
    <citation type="submission" date="2016-03" db="EMBL/GenBank/DDBJ databases">
        <title>Characterization of Acinetobacter baumannii phage vB_AbaM_ME3.</title>
        <authorList>
            <person name="Buttimer C.T.H."/>
            <person name="Elbreki M."/>
            <person name="Coffey A."/>
        </authorList>
    </citation>
    <scope>NUCLEOTIDE SEQUENCE [LARGE SCALE GENOMIC DNA]</scope>
</reference>
<keyword evidence="1" id="KW-1133">Transmembrane helix</keyword>
<dbReference type="EMBL" id="KU935715">
    <property type="protein sequence ID" value="AND75478.1"/>
    <property type="molecule type" value="Genomic_DNA"/>
</dbReference>
<gene>
    <name evidence="2" type="ORF">ME3_317</name>
</gene>